<evidence type="ECO:0000313" key="5">
    <source>
        <dbReference type="EMBL" id="GAM59220.1"/>
    </source>
</evidence>
<accession>A0A0B8NXE2</accession>
<proteinExistence type="predicted"/>
<dbReference type="GO" id="GO:0043565">
    <property type="term" value="F:sequence-specific DNA binding"/>
    <property type="evidence" value="ECO:0007669"/>
    <property type="project" value="InterPro"/>
</dbReference>
<dbReference type="Gene3D" id="1.10.10.60">
    <property type="entry name" value="Homeodomain-like"/>
    <property type="match status" value="1"/>
</dbReference>
<dbReference type="AlphaFoldDB" id="A0A0B8NXE2"/>
<keyword evidence="6" id="KW-1185">Reference proteome</keyword>
<dbReference type="GO" id="GO:0003700">
    <property type="term" value="F:DNA-binding transcription factor activity"/>
    <property type="evidence" value="ECO:0007669"/>
    <property type="project" value="InterPro"/>
</dbReference>
<evidence type="ECO:0000256" key="2">
    <source>
        <dbReference type="ARBA" id="ARBA00023125"/>
    </source>
</evidence>
<dbReference type="SMART" id="SM00342">
    <property type="entry name" value="HTH_ARAC"/>
    <property type="match status" value="1"/>
</dbReference>
<keyword evidence="3" id="KW-0804">Transcription</keyword>
<name>A0A0B8NXE2_9VIBR</name>
<dbReference type="PANTHER" id="PTHR46796">
    <property type="entry name" value="HTH-TYPE TRANSCRIPTIONAL ACTIVATOR RHAS-RELATED"/>
    <property type="match status" value="1"/>
</dbReference>
<dbReference type="PROSITE" id="PS01124">
    <property type="entry name" value="HTH_ARAC_FAMILY_2"/>
    <property type="match status" value="1"/>
</dbReference>
<dbReference type="EMBL" id="BBRZ01000132">
    <property type="protein sequence ID" value="GAM59220.1"/>
    <property type="molecule type" value="Genomic_DNA"/>
</dbReference>
<evidence type="ECO:0000313" key="6">
    <source>
        <dbReference type="Proteomes" id="UP000031671"/>
    </source>
</evidence>
<protein>
    <submittedName>
        <fullName evidence="5">Transcriptional regulator</fullName>
    </submittedName>
</protein>
<evidence type="ECO:0000256" key="3">
    <source>
        <dbReference type="ARBA" id="ARBA00023163"/>
    </source>
</evidence>
<evidence type="ECO:0000256" key="1">
    <source>
        <dbReference type="ARBA" id="ARBA00023015"/>
    </source>
</evidence>
<dbReference type="RefSeq" id="WP_261836064.1">
    <property type="nucleotide sequence ID" value="NZ_AP024882.1"/>
</dbReference>
<sequence>MITWKQSLRGFEWLIHQVWYLEIGDNDTIETQPYLIPNPRAHLLITPHEQAYAYRASDELFSGNGSHLISISDKLLLLEDHPPLKRIGITFKPHTADLLNGNESLQLNQCAWPTALENIFPTSFRSNLLKLKSKQDITKAIKTHLDSLNIVPPSNKPFVLVDKAIQLVESQQIAEVEALANACACSRRTLERAFKQQVGLSIKSYLQMMRLEQMVLDLHSTEKEVDWADFSQQYGFSDQSHLIRTLKQLVNKTPSGYLKKRDLTIDIYGDFED</sequence>
<reference evidence="5 6" key="2">
    <citation type="submission" date="2015-01" db="EMBL/GenBank/DDBJ databases">
        <authorList>
            <consortium name="NBRP consortium"/>
            <person name="Sawabe T."/>
            <person name="Meirelles P."/>
            <person name="Feng G."/>
            <person name="Sayaka M."/>
            <person name="Hattori M."/>
            <person name="Ohkuma M."/>
        </authorList>
    </citation>
    <scope>NUCLEOTIDE SEQUENCE [LARGE SCALE GENOMIC DNA]</scope>
    <source>
        <strain evidence="6">JCM 19231</strain>
    </source>
</reference>
<reference evidence="5 6" key="1">
    <citation type="submission" date="2015-01" db="EMBL/GenBank/DDBJ databases">
        <title>Vibrio sp. C1 JCM 19231 whole genome shotgun sequence.</title>
        <authorList>
            <person name="Sawabe T."/>
            <person name="Meirelles P."/>
            <person name="Feng G."/>
            <person name="Sayaka M."/>
            <person name="Hattori M."/>
            <person name="Ohkuma M."/>
        </authorList>
    </citation>
    <scope>NUCLEOTIDE SEQUENCE [LARGE SCALE GENOMIC DNA]</scope>
    <source>
        <strain evidence="6">JCM 19231</strain>
    </source>
</reference>
<organism evidence="5 6">
    <name type="scientific">Vibrio ishigakensis</name>
    <dbReference type="NCBI Taxonomy" id="1481914"/>
    <lineage>
        <taxon>Bacteria</taxon>
        <taxon>Pseudomonadati</taxon>
        <taxon>Pseudomonadota</taxon>
        <taxon>Gammaproteobacteria</taxon>
        <taxon>Vibrionales</taxon>
        <taxon>Vibrionaceae</taxon>
        <taxon>Vibrio</taxon>
    </lineage>
</organism>
<dbReference type="Pfam" id="PF12833">
    <property type="entry name" value="HTH_18"/>
    <property type="match status" value="1"/>
</dbReference>
<keyword evidence="2" id="KW-0238">DNA-binding</keyword>
<dbReference type="Proteomes" id="UP000031671">
    <property type="component" value="Unassembled WGS sequence"/>
</dbReference>
<gene>
    <name evidence="5" type="ORF">JCM19231_2315</name>
</gene>
<dbReference type="PANTHER" id="PTHR46796:SF13">
    <property type="entry name" value="HTH-TYPE TRANSCRIPTIONAL ACTIVATOR RHAS"/>
    <property type="match status" value="1"/>
</dbReference>
<dbReference type="InterPro" id="IPR050204">
    <property type="entry name" value="AraC_XylS_family_regulators"/>
</dbReference>
<comment type="caution">
    <text evidence="5">The sequence shown here is derived from an EMBL/GenBank/DDBJ whole genome shotgun (WGS) entry which is preliminary data.</text>
</comment>
<dbReference type="InterPro" id="IPR018060">
    <property type="entry name" value="HTH_AraC"/>
</dbReference>
<feature type="domain" description="HTH araC/xylS-type" evidence="4">
    <location>
        <begin position="155"/>
        <end position="260"/>
    </location>
</feature>
<evidence type="ECO:0000259" key="4">
    <source>
        <dbReference type="PROSITE" id="PS01124"/>
    </source>
</evidence>
<keyword evidence="1" id="KW-0805">Transcription regulation</keyword>